<dbReference type="EMBL" id="LAZR01000634">
    <property type="protein sequence ID" value="KKN62128.1"/>
    <property type="molecule type" value="Genomic_DNA"/>
</dbReference>
<proteinExistence type="predicted"/>
<feature type="transmembrane region" description="Helical" evidence="1">
    <location>
        <begin position="12"/>
        <end position="36"/>
    </location>
</feature>
<comment type="caution">
    <text evidence="2">The sequence shown here is derived from an EMBL/GenBank/DDBJ whole genome shotgun (WGS) entry which is preliminary data.</text>
</comment>
<keyword evidence="1" id="KW-0812">Transmembrane</keyword>
<name>A0A0F9V8D5_9ZZZZ</name>
<accession>A0A0F9V8D5</accession>
<feature type="transmembrane region" description="Helical" evidence="1">
    <location>
        <begin position="93"/>
        <end position="116"/>
    </location>
</feature>
<sequence length="169" mass="18902">MSLFGSKKAQAENYIAVAIFLLIFGFISVLATFMWLEFIDAFTAAGYYEGQMEETGNKFLATLKLYDTIIVLIMIVLLIGVGLTSYKLRTSPAFFIITLITAAITGFVSFFFNFIFIELVNDDLFAATLVFFPKTMLINTNLHWITLAAIIIGSITLYAKRDSGELVQQ</sequence>
<organism evidence="2">
    <name type="scientific">marine sediment metagenome</name>
    <dbReference type="NCBI Taxonomy" id="412755"/>
    <lineage>
        <taxon>unclassified sequences</taxon>
        <taxon>metagenomes</taxon>
        <taxon>ecological metagenomes</taxon>
    </lineage>
</organism>
<dbReference type="AlphaFoldDB" id="A0A0F9V8D5"/>
<keyword evidence="1" id="KW-0472">Membrane</keyword>
<reference evidence="2" key="1">
    <citation type="journal article" date="2015" name="Nature">
        <title>Complex archaea that bridge the gap between prokaryotes and eukaryotes.</title>
        <authorList>
            <person name="Spang A."/>
            <person name="Saw J.H."/>
            <person name="Jorgensen S.L."/>
            <person name="Zaremba-Niedzwiedzka K."/>
            <person name="Martijn J."/>
            <person name="Lind A.E."/>
            <person name="van Eijk R."/>
            <person name="Schleper C."/>
            <person name="Guy L."/>
            <person name="Ettema T.J."/>
        </authorList>
    </citation>
    <scope>NUCLEOTIDE SEQUENCE</scope>
</reference>
<keyword evidence="1" id="KW-1133">Transmembrane helix</keyword>
<evidence type="ECO:0000256" key="1">
    <source>
        <dbReference type="SAM" id="Phobius"/>
    </source>
</evidence>
<feature type="transmembrane region" description="Helical" evidence="1">
    <location>
        <begin position="65"/>
        <end position="86"/>
    </location>
</feature>
<feature type="transmembrane region" description="Helical" evidence="1">
    <location>
        <begin position="136"/>
        <end position="159"/>
    </location>
</feature>
<evidence type="ECO:0000313" key="2">
    <source>
        <dbReference type="EMBL" id="KKN62128.1"/>
    </source>
</evidence>
<protein>
    <submittedName>
        <fullName evidence="2">Uncharacterized protein</fullName>
    </submittedName>
</protein>
<gene>
    <name evidence="2" type="ORF">LCGC14_0515040</name>
</gene>